<accession>A0A8D3E7K0</accession>
<evidence type="ECO:0000256" key="1">
    <source>
        <dbReference type="ARBA" id="ARBA00010436"/>
    </source>
</evidence>
<evidence type="ECO:0000256" key="2">
    <source>
        <dbReference type="SAM" id="MobiDB-lite"/>
    </source>
</evidence>
<dbReference type="PANTHER" id="PTHR15715">
    <property type="entry name" value="CENTROSOMAL PROTEIN OF 170 KDA"/>
    <property type="match status" value="1"/>
</dbReference>
<protein>
    <recommendedName>
        <fullName evidence="3">CEP170 C-terminal domain-containing protein</fullName>
    </recommendedName>
</protein>
<feature type="region of interest" description="Disordered" evidence="2">
    <location>
        <begin position="1"/>
        <end position="32"/>
    </location>
</feature>
<dbReference type="AlphaFoldDB" id="A0A8D3E7K0"/>
<feature type="region of interest" description="Disordered" evidence="2">
    <location>
        <begin position="276"/>
        <end position="300"/>
    </location>
</feature>
<evidence type="ECO:0000313" key="4">
    <source>
        <dbReference type="Ensembl" id="ENSSMAP00000067759.1"/>
    </source>
</evidence>
<comment type="similarity">
    <text evidence="1">Belongs to the CEP170 family.</text>
</comment>
<evidence type="ECO:0000313" key="5">
    <source>
        <dbReference type="Proteomes" id="UP000694558"/>
    </source>
</evidence>
<reference evidence="4" key="2">
    <citation type="submission" date="2025-08" db="UniProtKB">
        <authorList>
            <consortium name="Ensembl"/>
        </authorList>
    </citation>
    <scope>IDENTIFICATION</scope>
</reference>
<organism evidence="4 5">
    <name type="scientific">Scophthalmus maximus</name>
    <name type="common">Turbot</name>
    <name type="synonym">Psetta maxima</name>
    <dbReference type="NCBI Taxonomy" id="52904"/>
    <lineage>
        <taxon>Eukaryota</taxon>
        <taxon>Metazoa</taxon>
        <taxon>Chordata</taxon>
        <taxon>Craniata</taxon>
        <taxon>Vertebrata</taxon>
        <taxon>Euteleostomi</taxon>
        <taxon>Actinopterygii</taxon>
        <taxon>Neopterygii</taxon>
        <taxon>Teleostei</taxon>
        <taxon>Neoteleostei</taxon>
        <taxon>Acanthomorphata</taxon>
        <taxon>Carangaria</taxon>
        <taxon>Pleuronectiformes</taxon>
        <taxon>Pleuronectoidei</taxon>
        <taxon>Scophthalmidae</taxon>
        <taxon>Scophthalmus</taxon>
    </lineage>
</organism>
<dbReference type="Proteomes" id="UP000694558">
    <property type="component" value="Chromosome 8"/>
</dbReference>
<dbReference type="Pfam" id="PF15308">
    <property type="entry name" value="CEP170_C"/>
    <property type="match status" value="2"/>
</dbReference>
<reference evidence="4" key="1">
    <citation type="submission" date="2023-05" db="EMBL/GenBank/DDBJ databases">
        <title>High-quality long-read genome of Scophthalmus maximus.</title>
        <authorList>
            <person name="Lien S."/>
            <person name="Martinez P."/>
        </authorList>
    </citation>
    <scope>NUCLEOTIDE SEQUENCE [LARGE SCALE GENOMIC DNA]</scope>
</reference>
<dbReference type="InterPro" id="IPR029300">
    <property type="entry name" value="CEP170_C"/>
</dbReference>
<feature type="domain" description="CEP170 C-terminal" evidence="3">
    <location>
        <begin position="141"/>
        <end position="248"/>
    </location>
</feature>
<dbReference type="GeneTree" id="ENSGT00940000155103"/>
<dbReference type="PANTHER" id="PTHR15715:SF49">
    <property type="entry name" value="CENTROSOMAL PROTEIN OF 170 KDA ISOFORM X1"/>
    <property type="match status" value="1"/>
</dbReference>
<dbReference type="GO" id="GO:0005814">
    <property type="term" value="C:centriole"/>
    <property type="evidence" value="ECO:0007669"/>
    <property type="project" value="TreeGrafter"/>
</dbReference>
<sequence length="300" mass="33134">MSKQGQTKPFPSTRVAQLGGSAPATPNPTGLTALKQHSREQDEYMRDWTAHSEEIARISQDLAKDLAMLAREIHDVAGEIDSVSPSTHYTKPEIYGGFYICRTRYVFVDNVDVGGAATEQSGILATNGRSVELRSRSSRGQGSRSIRRQTWNRDDVNSLLIASVTQLSARIRQSVDKTSCKIRILFKDRERKWEEIENKLQAEHDSLVLKSSNKEISTIIQDLKRVERQLLVIDMMVDPDGILDALPNLGLTSPLADQRTGPGTQQQALVLHPGAEASSCTLSAPRPEGLTSEPRSSTEL</sequence>
<feature type="domain" description="CEP170 C-terminal" evidence="3">
    <location>
        <begin position="3"/>
        <end position="87"/>
    </location>
</feature>
<gene>
    <name evidence="4" type="primary">cep170ab</name>
</gene>
<evidence type="ECO:0000259" key="3">
    <source>
        <dbReference type="Pfam" id="PF15308"/>
    </source>
</evidence>
<dbReference type="Ensembl" id="ENSSMAT00000077387.1">
    <property type="protein sequence ID" value="ENSSMAP00000067759.1"/>
    <property type="gene ID" value="ENSSMAG00000032558.1"/>
</dbReference>
<proteinExistence type="inferred from homology"/>
<name>A0A8D3E7K0_SCOMX</name>
<dbReference type="InterPro" id="IPR051176">
    <property type="entry name" value="Cent_Immune-Sig_Mod"/>
</dbReference>
<feature type="compositionally biased region" description="Polar residues" evidence="2">
    <location>
        <begin position="1"/>
        <end position="10"/>
    </location>
</feature>